<dbReference type="InterPro" id="IPR046350">
    <property type="entry name" value="Cystatin_sf"/>
</dbReference>
<organism evidence="2 3">
    <name type="scientific">Hibiscus sabdariffa</name>
    <name type="common">roselle</name>
    <dbReference type="NCBI Taxonomy" id="183260"/>
    <lineage>
        <taxon>Eukaryota</taxon>
        <taxon>Viridiplantae</taxon>
        <taxon>Streptophyta</taxon>
        <taxon>Embryophyta</taxon>
        <taxon>Tracheophyta</taxon>
        <taxon>Spermatophyta</taxon>
        <taxon>Magnoliopsida</taxon>
        <taxon>eudicotyledons</taxon>
        <taxon>Gunneridae</taxon>
        <taxon>Pentapetalae</taxon>
        <taxon>rosids</taxon>
        <taxon>malvids</taxon>
        <taxon>Malvales</taxon>
        <taxon>Malvaceae</taxon>
        <taxon>Malvoideae</taxon>
        <taxon>Hibiscus</taxon>
    </lineage>
</organism>
<dbReference type="Gene3D" id="3.10.450.10">
    <property type="match status" value="1"/>
</dbReference>
<comment type="caution">
    <text evidence="2">The sequence shown here is derived from an EMBL/GenBank/DDBJ whole genome shotgun (WGS) entry which is preliminary data.</text>
</comment>
<dbReference type="InterPro" id="IPR006462">
    <property type="entry name" value="MS5"/>
</dbReference>
<feature type="region of interest" description="Disordered" evidence="1">
    <location>
        <begin position="1"/>
        <end position="25"/>
    </location>
</feature>
<dbReference type="Proteomes" id="UP001396334">
    <property type="component" value="Unassembled WGS sequence"/>
</dbReference>
<reference evidence="2 3" key="1">
    <citation type="journal article" date="2024" name="G3 (Bethesda)">
        <title>Genome assembly of Hibiscus sabdariffa L. provides insights into metabolisms of medicinal natural products.</title>
        <authorList>
            <person name="Kim T."/>
        </authorList>
    </citation>
    <scope>NUCLEOTIDE SEQUENCE [LARGE SCALE GENOMIC DNA]</scope>
    <source>
        <strain evidence="2">TK-2024</strain>
        <tissue evidence="2">Old leaves</tissue>
    </source>
</reference>
<evidence type="ECO:0000256" key="1">
    <source>
        <dbReference type="SAM" id="MobiDB-lite"/>
    </source>
</evidence>
<evidence type="ECO:0000313" key="3">
    <source>
        <dbReference type="Proteomes" id="UP001396334"/>
    </source>
</evidence>
<dbReference type="PANTHER" id="PTHR31260">
    <property type="entry name" value="CYSTATIN/MONELLIN SUPERFAMILY PROTEIN"/>
    <property type="match status" value="1"/>
</dbReference>
<keyword evidence="3" id="KW-1185">Reference proteome</keyword>
<feature type="compositionally biased region" description="Low complexity" evidence="1">
    <location>
        <begin position="1"/>
        <end position="20"/>
    </location>
</feature>
<accession>A0ABR2SGH5</accession>
<protein>
    <submittedName>
        <fullName evidence="2">Uncharacterized protein</fullName>
    </submittedName>
</protein>
<sequence length="306" mass="33881">MSVSASSSSSPSEQQSSNSSNIDGNLVDRVRLAEVKYNDPVEFDSDSDDGSRITEEEARLYCAAVKASDGFDVPNLPEVIACCVSKPYRMTDYSREDLHPFCVAGMKHYNQDKVSGMNRVYGMEHSVFVGNFSDQHSNIDGNLVDGVRLAEVKNNPPGEYMSDSDDGSRITEEDKRLYAAAVEASEGFDVPDLPGVIACCPFKPCRVTGYFGEDLSLYCVAGMKHYNQDKKTNYEFVRLVKANYRHARGILYYVTFEGRTPENNTKIFEAQVLNGIAGDNEKIKVYFCREKAPLTKSGYAEGSSGN</sequence>
<dbReference type="EMBL" id="JBBPBN010000015">
    <property type="protein sequence ID" value="KAK9024034.1"/>
    <property type="molecule type" value="Genomic_DNA"/>
</dbReference>
<dbReference type="InterPro" id="IPR006525">
    <property type="entry name" value="Cystatin-related_pln"/>
</dbReference>
<dbReference type="PANTHER" id="PTHR31260:SF69">
    <property type="entry name" value="CYSTATIN_MONELLIN SUPERFAMILY PROTEIN"/>
    <property type="match status" value="1"/>
</dbReference>
<dbReference type="SUPFAM" id="SSF54403">
    <property type="entry name" value="Cystatin/monellin"/>
    <property type="match status" value="1"/>
</dbReference>
<proteinExistence type="predicted"/>
<name>A0ABR2SGH5_9ROSI</name>
<dbReference type="NCBIfam" id="TIGR01638">
    <property type="entry name" value="Atha_cystat_rel"/>
    <property type="match status" value="1"/>
</dbReference>
<gene>
    <name evidence="2" type="ORF">V6N11_004215</name>
</gene>
<evidence type="ECO:0000313" key="2">
    <source>
        <dbReference type="EMBL" id="KAK9024034.1"/>
    </source>
</evidence>